<feature type="transmembrane region" description="Helical" evidence="1">
    <location>
        <begin position="230"/>
        <end position="251"/>
    </location>
</feature>
<dbReference type="Proteomes" id="UP000823615">
    <property type="component" value="Unassembled WGS sequence"/>
</dbReference>
<dbReference type="Gene3D" id="3.30.565.10">
    <property type="entry name" value="Histidine kinase-like ATPase, C-terminal domain"/>
    <property type="match status" value="1"/>
</dbReference>
<evidence type="ECO:0000313" key="3">
    <source>
        <dbReference type="EMBL" id="MBO8436908.1"/>
    </source>
</evidence>
<dbReference type="PANTHER" id="PTHR34220">
    <property type="entry name" value="SENSOR HISTIDINE KINASE YPDA"/>
    <property type="match status" value="1"/>
</dbReference>
<proteinExistence type="predicted"/>
<keyword evidence="1" id="KW-0472">Membrane</keyword>
<keyword evidence="3" id="KW-0418">Kinase</keyword>
<dbReference type="InterPro" id="IPR036890">
    <property type="entry name" value="HATPase_C_sf"/>
</dbReference>
<evidence type="ECO:0000256" key="1">
    <source>
        <dbReference type="SAM" id="Phobius"/>
    </source>
</evidence>
<dbReference type="EMBL" id="JADIMT010000093">
    <property type="protein sequence ID" value="MBO8436908.1"/>
    <property type="molecule type" value="Genomic_DNA"/>
</dbReference>
<keyword evidence="1" id="KW-0812">Transmembrane</keyword>
<name>A0A9D9E0J0_9SPIO</name>
<dbReference type="AlphaFoldDB" id="A0A9D9E0J0"/>
<reference evidence="3" key="1">
    <citation type="submission" date="2020-10" db="EMBL/GenBank/DDBJ databases">
        <authorList>
            <person name="Gilroy R."/>
        </authorList>
    </citation>
    <scope>NUCLEOTIDE SEQUENCE</scope>
    <source>
        <strain evidence="3">7293</strain>
    </source>
</reference>
<dbReference type="PANTHER" id="PTHR34220:SF7">
    <property type="entry name" value="SENSOR HISTIDINE KINASE YPDA"/>
    <property type="match status" value="1"/>
</dbReference>
<feature type="domain" description="Histidine kinase/HSP90-like ATPase" evidence="2">
    <location>
        <begin position="414"/>
        <end position="523"/>
    </location>
</feature>
<keyword evidence="1" id="KW-1133">Transmembrane helix</keyword>
<sequence>MNREVYNEASSVVREQIDGAVKEVNDEIFSIIDATSWICSESSVADAFEYASLEERGAPVAVLEAQQRIEAYMAASSASSYLNKIVVFSPDGKLFFERAGWRSGTLADVDMITAMPEFQSLSFPPGVVVSIGLGQTLNNPKELCIRAFGRVRNADAYVYAEFSADLFTPLVEVFDDIYIVSEYGAYPQSIPGHLLSSSYSQTVYPLEIDGCSAIQFQERMPLSLISSSGLAVFFLVIVASILLFVVISVLLSRYLTKASSKLVSHIEYLMDTKDFGYTDKSIEAGDKELAQIGHAVNAMSVSISSLLKSNEKLFEDKKRMEIDMLQMQVNPHFLYNTLESMHYLAEVQRNDGIARMSRGLSTLLRNMAKGSSDKISLSEELSLLRDYDDIQQVRYMGMYEIVYDVPESLMDYCVQKFTLQPLVENSIFHGIEPTGRFGIITIAAELIDSSLVLSVADDGIGMTEEEMENIFRERKHSKTDMTGVGVRNINERIKLIYGNEYGLSFESAKGNGTKVIVCIKAERRDEI</sequence>
<dbReference type="GO" id="GO:0000155">
    <property type="term" value="F:phosphorelay sensor kinase activity"/>
    <property type="evidence" value="ECO:0007669"/>
    <property type="project" value="InterPro"/>
</dbReference>
<dbReference type="InterPro" id="IPR003594">
    <property type="entry name" value="HATPase_dom"/>
</dbReference>
<dbReference type="Pfam" id="PF06580">
    <property type="entry name" value="His_kinase"/>
    <property type="match status" value="1"/>
</dbReference>
<reference evidence="3" key="2">
    <citation type="journal article" date="2021" name="PeerJ">
        <title>Extensive microbial diversity within the chicken gut microbiome revealed by metagenomics and culture.</title>
        <authorList>
            <person name="Gilroy R."/>
            <person name="Ravi A."/>
            <person name="Getino M."/>
            <person name="Pursley I."/>
            <person name="Horton D.L."/>
            <person name="Alikhan N.F."/>
            <person name="Baker D."/>
            <person name="Gharbi K."/>
            <person name="Hall N."/>
            <person name="Watson M."/>
            <person name="Adriaenssens E.M."/>
            <person name="Foster-Nyarko E."/>
            <person name="Jarju S."/>
            <person name="Secka A."/>
            <person name="Antonio M."/>
            <person name="Oren A."/>
            <person name="Chaudhuri R.R."/>
            <person name="La Ragione R."/>
            <person name="Hildebrand F."/>
            <person name="Pallen M.J."/>
        </authorList>
    </citation>
    <scope>NUCLEOTIDE SEQUENCE</scope>
    <source>
        <strain evidence="3">7293</strain>
    </source>
</reference>
<organism evidence="3 4">
    <name type="scientific">Candidatus Ornithospirochaeta stercoripullorum</name>
    <dbReference type="NCBI Taxonomy" id="2840899"/>
    <lineage>
        <taxon>Bacteria</taxon>
        <taxon>Pseudomonadati</taxon>
        <taxon>Spirochaetota</taxon>
        <taxon>Spirochaetia</taxon>
        <taxon>Spirochaetales</taxon>
        <taxon>Spirochaetaceae</taxon>
        <taxon>Spirochaetaceae incertae sedis</taxon>
        <taxon>Candidatus Ornithospirochaeta</taxon>
    </lineage>
</organism>
<dbReference type="InterPro" id="IPR010559">
    <property type="entry name" value="Sig_transdc_His_kin_internal"/>
</dbReference>
<accession>A0A9D9E0J0</accession>
<keyword evidence="3" id="KW-0808">Transferase</keyword>
<evidence type="ECO:0000313" key="4">
    <source>
        <dbReference type="Proteomes" id="UP000823615"/>
    </source>
</evidence>
<dbReference type="GO" id="GO:0016020">
    <property type="term" value="C:membrane"/>
    <property type="evidence" value="ECO:0007669"/>
    <property type="project" value="InterPro"/>
</dbReference>
<comment type="caution">
    <text evidence="3">The sequence shown here is derived from an EMBL/GenBank/DDBJ whole genome shotgun (WGS) entry which is preliminary data.</text>
</comment>
<protein>
    <submittedName>
        <fullName evidence="3">Sensor histidine kinase</fullName>
    </submittedName>
</protein>
<dbReference type="SMART" id="SM00387">
    <property type="entry name" value="HATPase_c"/>
    <property type="match status" value="1"/>
</dbReference>
<gene>
    <name evidence="3" type="ORF">IAA97_08020</name>
</gene>
<dbReference type="SUPFAM" id="SSF55874">
    <property type="entry name" value="ATPase domain of HSP90 chaperone/DNA topoisomerase II/histidine kinase"/>
    <property type="match status" value="1"/>
</dbReference>
<dbReference type="Pfam" id="PF02518">
    <property type="entry name" value="HATPase_c"/>
    <property type="match status" value="1"/>
</dbReference>
<evidence type="ECO:0000259" key="2">
    <source>
        <dbReference type="SMART" id="SM00387"/>
    </source>
</evidence>
<dbReference type="InterPro" id="IPR050640">
    <property type="entry name" value="Bact_2-comp_sensor_kinase"/>
</dbReference>